<dbReference type="GO" id="GO:0032259">
    <property type="term" value="P:methylation"/>
    <property type="evidence" value="ECO:0007669"/>
    <property type="project" value="UniProtKB-KW"/>
</dbReference>
<feature type="binding site" evidence="5">
    <location>
        <position position="181"/>
    </location>
    <ligand>
        <name>S-adenosyl-L-methionine</name>
        <dbReference type="ChEBI" id="CHEBI:59789"/>
    </ligand>
</feature>
<protein>
    <recommendedName>
        <fullName evidence="5">Release factor glutamine methyltransferase</fullName>
        <shortName evidence="5">RF MTase</shortName>
        <ecNumber evidence="5">2.1.1.297</ecNumber>
    </recommendedName>
    <alternativeName>
        <fullName evidence="5">N5-glutamine methyltransferase PrmC</fullName>
    </alternativeName>
    <alternativeName>
        <fullName evidence="5">Protein-(glutamine-N5) MTase PrmC</fullName>
    </alternativeName>
    <alternativeName>
        <fullName evidence="5">Protein-glutamine N-methyltransferase PrmC</fullName>
    </alternativeName>
</protein>
<feature type="domain" description="Release factor glutamine methyltransferase N-terminal" evidence="7">
    <location>
        <begin position="19"/>
        <end position="85"/>
    </location>
</feature>
<dbReference type="NCBIfam" id="TIGR03534">
    <property type="entry name" value="RF_mod_PrmC"/>
    <property type="match status" value="1"/>
</dbReference>
<dbReference type="InterPro" id="IPR004556">
    <property type="entry name" value="HemK-like"/>
</dbReference>
<sequence length="288" mass="30987">MHEPLPSDAPAEPATVGRLLAEATSRLPGDEARAEAERLLAHALGVGTTWLYVHRDDVPPAGPVAEFERLVDRRLAGEPVAYLIGRRGFWRFDLAVTPATLIPRPETERLVELALDRLPEGAVLRVADLGTGTGAIALAIALERPLAQVVATDASAAALAVARANAEALGLSRVQFREGDWFAPLAGERFDLIASNPPYIADDDAHLRQGDLRFEPAGALSSGPDGLDDIRRIAAAAPAHLRAGGWLLVEHGWDQGEAVRQVFARAGFEAIETVRDWEARDRVTLGRH</sequence>
<keyword evidence="2 5" id="KW-0808">Transferase</keyword>
<organism evidence="8 9">
    <name type="scientific">Lysobacter arvi</name>
    <dbReference type="NCBI Taxonomy" id="3038776"/>
    <lineage>
        <taxon>Bacteria</taxon>
        <taxon>Pseudomonadati</taxon>
        <taxon>Pseudomonadota</taxon>
        <taxon>Gammaproteobacteria</taxon>
        <taxon>Lysobacterales</taxon>
        <taxon>Lysobacteraceae</taxon>
        <taxon>Lysobacter</taxon>
    </lineage>
</organism>
<dbReference type="SUPFAM" id="SSF53335">
    <property type="entry name" value="S-adenosyl-L-methionine-dependent methyltransferases"/>
    <property type="match status" value="1"/>
</dbReference>
<dbReference type="Pfam" id="PF05175">
    <property type="entry name" value="MTS"/>
    <property type="match status" value="1"/>
</dbReference>
<dbReference type="GO" id="GO:0102559">
    <property type="term" value="F:peptide chain release factor N(5)-glutamine methyltransferase activity"/>
    <property type="evidence" value="ECO:0007669"/>
    <property type="project" value="UniProtKB-EC"/>
</dbReference>
<evidence type="ECO:0000259" key="7">
    <source>
        <dbReference type="Pfam" id="PF17827"/>
    </source>
</evidence>
<comment type="function">
    <text evidence="5">Methylates the class 1 translation termination release factors RF1/PrfA and RF2/PrfB on the glutamine residue of the universally conserved GGQ motif.</text>
</comment>
<dbReference type="Gene3D" id="3.40.50.150">
    <property type="entry name" value="Vaccinia Virus protein VP39"/>
    <property type="match status" value="1"/>
</dbReference>
<dbReference type="PANTHER" id="PTHR18895:SF74">
    <property type="entry name" value="MTRF1L RELEASE FACTOR GLUTAMINE METHYLTRANSFERASE"/>
    <property type="match status" value="1"/>
</dbReference>
<feature type="binding site" evidence="5">
    <location>
        <position position="196"/>
    </location>
    <ligand>
        <name>S-adenosyl-L-methionine</name>
        <dbReference type="ChEBI" id="CHEBI:59789"/>
    </ligand>
</feature>
<dbReference type="InterPro" id="IPR007848">
    <property type="entry name" value="Small_mtfrase_dom"/>
</dbReference>
<reference evidence="8 9" key="1">
    <citation type="submission" date="2023-04" db="EMBL/GenBank/DDBJ databases">
        <title>Lysobacter sp. strain UC isolated from soil sample.</title>
        <authorList>
            <person name="Choksket S."/>
            <person name="Harshvardhan F."/>
            <person name="Rana R."/>
            <person name="Patil P.B."/>
            <person name="Korpole S."/>
        </authorList>
    </citation>
    <scope>NUCLEOTIDE SEQUENCE [LARGE SCALE GENOMIC DNA]</scope>
    <source>
        <strain evidence="8 9">UC</strain>
    </source>
</reference>
<feature type="binding site" evidence="5">
    <location>
        <begin position="130"/>
        <end position="134"/>
    </location>
    <ligand>
        <name>S-adenosyl-L-methionine</name>
        <dbReference type="ChEBI" id="CHEBI:59789"/>
    </ligand>
</feature>
<evidence type="ECO:0000256" key="1">
    <source>
        <dbReference type="ARBA" id="ARBA00022603"/>
    </source>
</evidence>
<comment type="similarity">
    <text evidence="5">Belongs to the protein N5-glutamine methyltransferase family. PrmC subfamily.</text>
</comment>
<comment type="caution">
    <text evidence="8">The sequence shown here is derived from an EMBL/GenBank/DDBJ whole genome shotgun (WGS) entry which is preliminary data.</text>
</comment>
<keyword evidence="9" id="KW-1185">Reference proteome</keyword>
<evidence type="ECO:0000256" key="2">
    <source>
        <dbReference type="ARBA" id="ARBA00022679"/>
    </source>
</evidence>
<keyword evidence="1 5" id="KW-0489">Methyltransferase</keyword>
<evidence type="ECO:0000256" key="4">
    <source>
        <dbReference type="ARBA" id="ARBA00048391"/>
    </source>
</evidence>
<proteinExistence type="inferred from homology"/>
<dbReference type="Gene3D" id="1.10.8.10">
    <property type="entry name" value="DNA helicase RuvA subunit, C-terminal domain"/>
    <property type="match status" value="1"/>
</dbReference>
<name>A0ABU1CEW0_9GAMM</name>
<evidence type="ECO:0000259" key="6">
    <source>
        <dbReference type="Pfam" id="PF05175"/>
    </source>
</evidence>
<feature type="domain" description="Methyltransferase small" evidence="6">
    <location>
        <begin position="113"/>
        <end position="206"/>
    </location>
</feature>
<dbReference type="RefSeq" id="WP_309262513.1">
    <property type="nucleotide sequence ID" value="NZ_JARUHG010000003.1"/>
</dbReference>
<dbReference type="InterPro" id="IPR040758">
    <property type="entry name" value="PrmC_N"/>
</dbReference>
<evidence type="ECO:0000313" key="8">
    <source>
        <dbReference type="EMBL" id="MDR0183352.1"/>
    </source>
</evidence>
<dbReference type="CDD" id="cd02440">
    <property type="entry name" value="AdoMet_MTases"/>
    <property type="match status" value="1"/>
</dbReference>
<feature type="binding site" evidence="5">
    <location>
        <begin position="196"/>
        <end position="199"/>
    </location>
    <ligand>
        <name>substrate</name>
    </ligand>
</feature>
<dbReference type="InterPro" id="IPR019874">
    <property type="entry name" value="RF_methyltr_PrmC"/>
</dbReference>
<gene>
    <name evidence="5 8" type="primary">prmC</name>
    <name evidence="8" type="ORF">P8609_10310</name>
</gene>
<dbReference type="EC" id="2.1.1.297" evidence="5"/>
<comment type="catalytic activity">
    <reaction evidence="4 5">
        <text>L-glutaminyl-[peptide chain release factor] + S-adenosyl-L-methionine = N(5)-methyl-L-glutaminyl-[peptide chain release factor] + S-adenosyl-L-homocysteine + H(+)</text>
        <dbReference type="Rhea" id="RHEA:42896"/>
        <dbReference type="Rhea" id="RHEA-COMP:10271"/>
        <dbReference type="Rhea" id="RHEA-COMP:10272"/>
        <dbReference type="ChEBI" id="CHEBI:15378"/>
        <dbReference type="ChEBI" id="CHEBI:30011"/>
        <dbReference type="ChEBI" id="CHEBI:57856"/>
        <dbReference type="ChEBI" id="CHEBI:59789"/>
        <dbReference type="ChEBI" id="CHEBI:61891"/>
        <dbReference type="EC" id="2.1.1.297"/>
    </reaction>
</comment>
<evidence type="ECO:0000313" key="9">
    <source>
        <dbReference type="Proteomes" id="UP001233535"/>
    </source>
</evidence>
<dbReference type="PANTHER" id="PTHR18895">
    <property type="entry name" value="HEMK METHYLTRANSFERASE"/>
    <property type="match status" value="1"/>
</dbReference>
<accession>A0ABU1CEW0</accession>
<feature type="binding site" evidence="5">
    <location>
        <position position="153"/>
    </location>
    <ligand>
        <name>S-adenosyl-L-methionine</name>
        <dbReference type="ChEBI" id="CHEBI:59789"/>
    </ligand>
</feature>
<dbReference type="HAMAP" id="MF_02126">
    <property type="entry name" value="RF_methyltr_PrmC"/>
    <property type="match status" value="1"/>
</dbReference>
<evidence type="ECO:0000256" key="5">
    <source>
        <dbReference type="HAMAP-Rule" id="MF_02126"/>
    </source>
</evidence>
<evidence type="ECO:0000256" key="3">
    <source>
        <dbReference type="ARBA" id="ARBA00022691"/>
    </source>
</evidence>
<keyword evidence="3 5" id="KW-0949">S-adenosyl-L-methionine</keyword>
<dbReference type="EMBL" id="JARUHG010000003">
    <property type="protein sequence ID" value="MDR0183352.1"/>
    <property type="molecule type" value="Genomic_DNA"/>
</dbReference>
<dbReference type="Proteomes" id="UP001233535">
    <property type="component" value="Unassembled WGS sequence"/>
</dbReference>
<dbReference type="InterPro" id="IPR002052">
    <property type="entry name" value="DNA_methylase_N6_adenine_CS"/>
</dbReference>
<dbReference type="PROSITE" id="PS00092">
    <property type="entry name" value="N6_MTASE"/>
    <property type="match status" value="1"/>
</dbReference>
<dbReference type="InterPro" id="IPR050320">
    <property type="entry name" value="N5-glutamine_MTase"/>
</dbReference>
<dbReference type="NCBIfam" id="TIGR00536">
    <property type="entry name" value="hemK_fam"/>
    <property type="match status" value="1"/>
</dbReference>
<dbReference type="InterPro" id="IPR029063">
    <property type="entry name" value="SAM-dependent_MTases_sf"/>
</dbReference>
<dbReference type="Pfam" id="PF17827">
    <property type="entry name" value="PrmC_N"/>
    <property type="match status" value="1"/>
</dbReference>